<dbReference type="CDD" id="cd08996">
    <property type="entry name" value="GH32_FFase"/>
    <property type="match status" value="1"/>
</dbReference>
<dbReference type="InterPro" id="IPR018053">
    <property type="entry name" value="Glyco_hydro_32_AS"/>
</dbReference>
<dbReference type="Proteomes" id="UP000638648">
    <property type="component" value="Unassembled WGS sequence"/>
</dbReference>
<keyword evidence="10" id="KW-1185">Reference proteome</keyword>
<dbReference type="Gene3D" id="2.60.120.560">
    <property type="entry name" value="Exo-inulinase, domain 1"/>
    <property type="match status" value="1"/>
</dbReference>
<comment type="caution">
    <text evidence="9">The sequence shown here is derived from an EMBL/GenBank/DDBJ whole genome shotgun (WGS) entry which is preliminary data.</text>
</comment>
<organism evidence="9 10">
    <name type="scientific">Actinopolymorpha pittospori</name>
    <dbReference type="NCBI Taxonomy" id="648752"/>
    <lineage>
        <taxon>Bacteria</taxon>
        <taxon>Bacillati</taxon>
        <taxon>Actinomycetota</taxon>
        <taxon>Actinomycetes</taxon>
        <taxon>Propionibacteriales</taxon>
        <taxon>Actinopolymorphaceae</taxon>
        <taxon>Actinopolymorpha</taxon>
    </lineage>
</organism>
<evidence type="ECO:0000256" key="3">
    <source>
        <dbReference type="ARBA" id="ARBA00022801"/>
    </source>
</evidence>
<gene>
    <name evidence="9" type="ORF">HEB94_004395</name>
</gene>
<dbReference type="Pfam" id="PF08244">
    <property type="entry name" value="Glyco_hydro_32C"/>
    <property type="match status" value="1"/>
</dbReference>
<feature type="region of interest" description="Disordered" evidence="6">
    <location>
        <begin position="1"/>
        <end position="29"/>
    </location>
</feature>
<evidence type="ECO:0000259" key="8">
    <source>
        <dbReference type="Pfam" id="PF08244"/>
    </source>
</evidence>
<dbReference type="SUPFAM" id="SSF49899">
    <property type="entry name" value="Concanavalin A-like lectins/glucanases"/>
    <property type="match status" value="1"/>
</dbReference>
<dbReference type="Gene3D" id="2.115.10.20">
    <property type="entry name" value="Glycosyl hydrolase domain, family 43"/>
    <property type="match status" value="1"/>
</dbReference>
<evidence type="ECO:0000313" key="9">
    <source>
        <dbReference type="EMBL" id="MBE1607547.1"/>
    </source>
</evidence>
<keyword evidence="4 5" id="KW-0326">Glycosidase</keyword>
<name>A0A927R987_9ACTN</name>
<dbReference type="GO" id="GO:0005975">
    <property type="term" value="P:carbohydrate metabolic process"/>
    <property type="evidence" value="ECO:0007669"/>
    <property type="project" value="InterPro"/>
</dbReference>
<evidence type="ECO:0000256" key="4">
    <source>
        <dbReference type="ARBA" id="ARBA00023295"/>
    </source>
</evidence>
<evidence type="ECO:0000313" key="10">
    <source>
        <dbReference type="Proteomes" id="UP000638648"/>
    </source>
</evidence>
<dbReference type="PANTHER" id="PTHR43101">
    <property type="entry name" value="BETA-FRUCTOSIDASE"/>
    <property type="match status" value="1"/>
</dbReference>
<dbReference type="InterPro" id="IPR051214">
    <property type="entry name" value="GH32_Enzymes"/>
</dbReference>
<reference evidence="9" key="1">
    <citation type="submission" date="2020-10" db="EMBL/GenBank/DDBJ databases">
        <title>Sequencing the genomes of 1000 actinobacteria strains.</title>
        <authorList>
            <person name="Klenk H.-P."/>
        </authorList>
    </citation>
    <scope>NUCLEOTIDE SEQUENCE</scope>
    <source>
        <strain evidence="9">DSM 45354</strain>
    </source>
</reference>
<comment type="similarity">
    <text evidence="1 5">Belongs to the glycosyl hydrolase 32 family.</text>
</comment>
<dbReference type="RefSeq" id="WP_192751476.1">
    <property type="nucleotide sequence ID" value="NZ_BAABJL010000207.1"/>
</dbReference>
<dbReference type="PROSITE" id="PS00609">
    <property type="entry name" value="GLYCOSYL_HYDROL_F32"/>
    <property type="match status" value="1"/>
</dbReference>
<accession>A0A927R987</accession>
<dbReference type="Pfam" id="PF00251">
    <property type="entry name" value="Glyco_hydro_32N"/>
    <property type="match status" value="1"/>
</dbReference>
<dbReference type="InterPro" id="IPR013189">
    <property type="entry name" value="Glyco_hydro_32_C"/>
</dbReference>
<feature type="domain" description="Glycosyl hydrolase family 32 C-terminal" evidence="8">
    <location>
        <begin position="347"/>
        <end position="460"/>
    </location>
</feature>
<dbReference type="InterPro" id="IPR023296">
    <property type="entry name" value="Glyco_hydro_beta-prop_sf"/>
</dbReference>
<dbReference type="EMBL" id="JADBEM010000001">
    <property type="protein sequence ID" value="MBE1607547.1"/>
    <property type="molecule type" value="Genomic_DNA"/>
</dbReference>
<feature type="domain" description="Glycosyl hydrolase family 32 N-terminal" evidence="7">
    <location>
        <begin position="18"/>
        <end position="309"/>
    </location>
</feature>
<keyword evidence="3 5" id="KW-0378">Hydrolase</keyword>
<dbReference type="InterPro" id="IPR001362">
    <property type="entry name" value="Glyco_hydro_32"/>
</dbReference>
<proteinExistence type="inferred from homology"/>
<sequence length="490" mass="53464">MSTHRSERRDDHHRPRFHVRPPTGYVNDPNGPLLDGGTFHLYFQHVLDTPRVGPVHWGHATSPDLVSWTLHPHALTPGPGTPDEGGCWSGNTVRVDDRVYAFYSAFTRGDRFQPVRRAESADGFVFTDSTAMVAPPGPDEEPVQFRDPFVWHHHGRWCMVVGAGLGGDLAQARLYESTDLSEWTYVGPFAGRPRTDHGTADDTGIMWECPQYAPLGEWGVLLVGAWHPDHGIMRVLALAGRDGANALTDPGPARQADHGPNFYAPSVLRDPTGRILVWGWATEGRDTAATIEADWSGMLTLPRVLTVTEAGEPRWHPPAELVGLRAERVDRVEGPLSAAHIVDGVPAQFELELRLTAPSQDHPPTRVRLVTADSDTDAEQPEQLTLVVDWQAGTVVLDRDAASRDERSHRGTFTMDDAVVSTGTDGRSVDLRLLVDGSVGELFSATGQVLTTRFYPSGAPPWTLQVDPGGAVDGEVTVWRLRSTVGSTAG</sequence>
<dbReference type="GO" id="GO:0004564">
    <property type="term" value="F:beta-fructofuranosidase activity"/>
    <property type="evidence" value="ECO:0007669"/>
    <property type="project" value="UniProtKB-EC"/>
</dbReference>
<protein>
    <recommendedName>
        <fullName evidence="2">beta-fructofuranosidase</fullName>
        <ecNumber evidence="2">3.2.1.26</ecNumber>
    </recommendedName>
</protein>
<feature type="compositionally biased region" description="Basic and acidic residues" evidence="6">
    <location>
        <begin position="1"/>
        <end position="13"/>
    </location>
</feature>
<dbReference type="EC" id="3.2.1.26" evidence="2"/>
<evidence type="ECO:0000256" key="6">
    <source>
        <dbReference type="SAM" id="MobiDB-lite"/>
    </source>
</evidence>
<evidence type="ECO:0000256" key="5">
    <source>
        <dbReference type="RuleBase" id="RU362110"/>
    </source>
</evidence>
<dbReference type="SUPFAM" id="SSF75005">
    <property type="entry name" value="Arabinanase/levansucrase/invertase"/>
    <property type="match status" value="1"/>
</dbReference>
<evidence type="ECO:0000256" key="2">
    <source>
        <dbReference type="ARBA" id="ARBA00012758"/>
    </source>
</evidence>
<dbReference type="AlphaFoldDB" id="A0A927R987"/>
<evidence type="ECO:0000259" key="7">
    <source>
        <dbReference type="Pfam" id="PF00251"/>
    </source>
</evidence>
<evidence type="ECO:0000256" key="1">
    <source>
        <dbReference type="ARBA" id="ARBA00009902"/>
    </source>
</evidence>
<dbReference type="InterPro" id="IPR013320">
    <property type="entry name" value="ConA-like_dom_sf"/>
</dbReference>
<dbReference type="InterPro" id="IPR013148">
    <property type="entry name" value="Glyco_hydro_32_N"/>
</dbReference>
<dbReference type="PANTHER" id="PTHR43101:SF1">
    <property type="entry name" value="BETA-FRUCTOSIDASE"/>
    <property type="match status" value="1"/>
</dbReference>
<dbReference type="SMART" id="SM00640">
    <property type="entry name" value="Glyco_32"/>
    <property type="match status" value="1"/>
</dbReference>